<dbReference type="SMART" id="SM00535">
    <property type="entry name" value="RIBOc"/>
    <property type="match status" value="1"/>
</dbReference>
<evidence type="ECO:0000256" key="4">
    <source>
        <dbReference type="ARBA" id="ARBA00022664"/>
    </source>
</evidence>
<proteinExistence type="inferred from homology"/>
<protein>
    <recommendedName>
        <fullName evidence="9">Ribonuclease 3</fullName>
        <ecNumber evidence="9">3.1.26.3</ecNumber>
    </recommendedName>
    <alternativeName>
        <fullName evidence="9">Ribonuclease III</fullName>
        <shortName evidence="9">RNase III</shortName>
    </alternativeName>
</protein>
<dbReference type="GO" id="GO:0006364">
    <property type="term" value="P:rRNA processing"/>
    <property type="evidence" value="ECO:0007669"/>
    <property type="project" value="UniProtKB-UniRule"/>
</dbReference>
<feature type="active site" evidence="9">
    <location>
        <position position="152"/>
    </location>
</feature>
<keyword evidence="9" id="KW-0963">Cytoplasm</keyword>
<dbReference type="GO" id="GO:0006397">
    <property type="term" value="P:mRNA processing"/>
    <property type="evidence" value="ECO:0007669"/>
    <property type="project" value="UniProtKB-UniRule"/>
</dbReference>
<dbReference type="Gene3D" id="3.30.160.20">
    <property type="match status" value="1"/>
</dbReference>
<evidence type="ECO:0000313" key="12">
    <source>
        <dbReference type="EMBL" id="HGV98432.1"/>
    </source>
</evidence>
<keyword evidence="4 9" id="KW-0507">mRNA processing</keyword>
<feature type="domain" description="RNase III" evidence="11">
    <location>
        <begin position="37"/>
        <end position="163"/>
    </location>
</feature>
<evidence type="ECO:0000259" key="11">
    <source>
        <dbReference type="PROSITE" id="PS50142"/>
    </source>
</evidence>
<dbReference type="PANTHER" id="PTHR11207">
    <property type="entry name" value="RIBONUCLEASE III"/>
    <property type="match status" value="1"/>
</dbReference>
<keyword evidence="9" id="KW-0460">Magnesium</keyword>
<dbReference type="Pfam" id="PF14622">
    <property type="entry name" value="Ribonucleas_3_3"/>
    <property type="match status" value="1"/>
</dbReference>
<dbReference type="GO" id="GO:0046872">
    <property type="term" value="F:metal ion binding"/>
    <property type="evidence" value="ECO:0007669"/>
    <property type="project" value="UniProtKB-KW"/>
</dbReference>
<comment type="similarity">
    <text evidence="2">Belongs to the ribonuclease III family.</text>
</comment>
<feature type="binding site" evidence="9">
    <location>
        <position position="152"/>
    </location>
    <ligand>
        <name>Mg(2+)</name>
        <dbReference type="ChEBI" id="CHEBI:18420"/>
    </ligand>
</feature>
<keyword evidence="3 9" id="KW-0698">rRNA processing</keyword>
<dbReference type="EC" id="3.1.26.3" evidence="9"/>
<organism evidence="12">
    <name type="scientific">candidate division WOR-3 bacterium</name>
    <dbReference type="NCBI Taxonomy" id="2052148"/>
    <lineage>
        <taxon>Bacteria</taxon>
        <taxon>Bacteria division WOR-3</taxon>
    </lineage>
</organism>
<dbReference type="PROSITE" id="PS50142">
    <property type="entry name" value="RNASE_3_2"/>
    <property type="match status" value="1"/>
</dbReference>
<dbReference type="SMART" id="SM00358">
    <property type="entry name" value="DSRM"/>
    <property type="match status" value="1"/>
</dbReference>
<keyword evidence="9" id="KW-0479">Metal-binding</keyword>
<comment type="subcellular location">
    <subcellularLocation>
        <location evidence="9">Cytoplasm</location>
    </subcellularLocation>
</comment>
<keyword evidence="6 9" id="KW-0255">Endonuclease</keyword>
<evidence type="ECO:0000256" key="3">
    <source>
        <dbReference type="ARBA" id="ARBA00022552"/>
    </source>
</evidence>
<keyword evidence="9" id="KW-0699">rRNA-binding</keyword>
<comment type="cofactor">
    <cofactor evidence="9">
        <name>Mg(2+)</name>
        <dbReference type="ChEBI" id="CHEBI:18420"/>
    </cofactor>
</comment>
<keyword evidence="8 9" id="KW-0694">RNA-binding</keyword>
<dbReference type="PROSITE" id="PS50137">
    <property type="entry name" value="DS_RBD"/>
    <property type="match status" value="1"/>
</dbReference>
<dbReference type="NCBIfam" id="TIGR02191">
    <property type="entry name" value="RNaseIII"/>
    <property type="match status" value="1"/>
</dbReference>
<evidence type="ECO:0000256" key="7">
    <source>
        <dbReference type="ARBA" id="ARBA00022801"/>
    </source>
</evidence>
<feature type="binding site" evidence="9">
    <location>
        <position position="149"/>
    </location>
    <ligand>
        <name>Mg(2+)</name>
        <dbReference type="ChEBI" id="CHEBI:18420"/>
    </ligand>
</feature>
<comment type="subunit">
    <text evidence="9">Homodimer.</text>
</comment>
<feature type="active site" evidence="9">
    <location>
        <position position="80"/>
    </location>
</feature>
<evidence type="ECO:0000256" key="5">
    <source>
        <dbReference type="ARBA" id="ARBA00022722"/>
    </source>
</evidence>
<keyword evidence="7 9" id="KW-0378">Hydrolase</keyword>
<reference evidence="12" key="1">
    <citation type="journal article" date="2020" name="mSystems">
        <title>Genome- and Community-Level Interaction Insights into Carbon Utilization and Element Cycling Functions of Hydrothermarchaeota in Hydrothermal Sediment.</title>
        <authorList>
            <person name="Zhou Z."/>
            <person name="Liu Y."/>
            <person name="Xu W."/>
            <person name="Pan J."/>
            <person name="Luo Z.H."/>
            <person name="Li M."/>
        </authorList>
    </citation>
    <scope>NUCLEOTIDE SEQUENCE [LARGE SCALE GENOMIC DNA]</scope>
    <source>
        <strain evidence="12">SpSt-774</strain>
    </source>
</reference>
<feature type="domain" description="DRBM" evidence="10">
    <location>
        <begin position="185"/>
        <end position="253"/>
    </location>
</feature>
<evidence type="ECO:0000256" key="2">
    <source>
        <dbReference type="ARBA" id="ARBA00010183"/>
    </source>
</evidence>
<dbReference type="EMBL" id="DTGZ01000171">
    <property type="protein sequence ID" value="HGV98432.1"/>
    <property type="molecule type" value="Genomic_DNA"/>
</dbReference>
<dbReference type="Gene3D" id="1.10.1520.10">
    <property type="entry name" value="Ribonuclease III domain"/>
    <property type="match status" value="1"/>
</dbReference>
<dbReference type="InterPro" id="IPR036389">
    <property type="entry name" value="RNase_III_sf"/>
</dbReference>
<name>A0A7C4X9Y9_UNCW3</name>
<dbReference type="InterPro" id="IPR000999">
    <property type="entry name" value="RNase_III_dom"/>
</dbReference>
<sequence length="253" mass="29545">MKFMPNILKMNHQQEPQSLSRVYQRERWLKLRQLRRFKEIEKRFGIKFLNKNFLKKALTHISAVGGQRTASNEIFEFLGDAVLELVVREFLIKKFPQKDEGALNELKKKYTSEEILYKIGKRLGIGDFLIMDRGEELSGGRQRVSNISSGFESLIGAIYLDRGLDYAKRYLRRIFLNRRLRSTVDYKSLLNRWAMKEKKAIVYKVLKEEGPPHNRTFHIALFVSGEKVSSGIGKSKKKAEREAAKRFLKSIAE</sequence>
<dbReference type="SUPFAM" id="SSF69065">
    <property type="entry name" value="RNase III domain-like"/>
    <property type="match status" value="1"/>
</dbReference>
<dbReference type="CDD" id="cd00593">
    <property type="entry name" value="RIBOc"/>
    <property type="match status" value="1"/>
</dbReference>
<dbReference type="Pfam" id="PF00035">
    <property type="entry name" value="dsrm"/>
    <property type="match status" value="1"/>
</dbReference>
<evidence type="ECO:0000256" key="9">
    <source>
        <dbReference type="HAMAP-Rule" id="MF_00104"/>
    </source>
</evidence>
<dbReference type="GO" id="GO:0005737">
    <property type="term" value="C:cytoplasm"/>
    <property type="evidence" value="ECO:0007669"/>
    <property type="project" value="UniProtKB-SubCell"/>
</dbReference>
<dbReference type="CDD" id="cd10845">
    <property type="entry name" value="DSRM_RNAse_III_family"/>
    <property type="match status" value="1"/>
</dbReference>
<keyword evidence="5 9" id="KW-0540">Nuclease</keyword>
<feature type="binding site" evidence="9">
    <location>
        <position position="76"/>
    </location>
    <ligand>
        <name>Mg(2+)</name>
        <dbReference type="ChEBI" id="CHEBI:18420"/>
    </ligand>
</feature>
<gene>
    <name evidence="9 12" type="primary">rnc</name>
    <name evidence="12" type="ORF">ENV60_09095</name>
</gene>
<keyword evidence="9" id="KW-0819">tRNA processing</keyword>
<dbReference type="GO" id="GO:0004525">
    <property type="term" value="F:ribonuclease III activity"/>
    <property type="evidence" value="ECO:0007669"/>
    <property type="project" value="UniProtKB-UniRule"/>
</dbReference>
<accession>A0A7C4X9Y9</accession>
<dbReference type="FunFam" id="1.10.1520.10:FF:000001">
    <property type="entry name" value="Ribonuclease 3"/>
    <property type="match status" value="1"/>
</dbReference>
<dbReference type="InterPro" id="IPR014720">
    <property type="entry name" value="dsRBD_dom"/>
</dbReference>
<dbReference type="GO" id="GO:0008033">
    <property type="term" value="P:tRNA processing"/>
    <property type="evidence" value="ECO:0007669"/>
    <property type="project" value="UniProtKB-KW"/>
</dbReference>
<evidence type="ECO:0000259" key="10">
    <source>
        <dbReference type="PROSITE" id="PS50137"/>
    </source>
</evidence>
<comment type="function">
    <text evidence="9">Digests double-stranded RNA. Involved in the processing of primary rRNA transcript to yield the immediate precursors to the large and small rRNAs (23S and 16S). Processes some mRNAs, and tRNAs when they are encoded in the rRNA operon. Processes pre-crRNA and tracrRNA of type II CRISPR loci if present in the organism.</text>
</comment>
<evidence type="ECO:0000256" key="8">
    <source>
        <dbReference type="ARBA" id="ARBA00022884"/>
    </source>
</evidence>
<comment type="caution">
    <text evidence="12">The sequence shown here is derived from an EMBL/GenBank/DDBJ whole genome shotgun (WGS) entry which is preliminary data.</text>
</comment>
<dbReference type="PANTHER" id="PTHR11207:SF0">
    <property type="entry name" value="RIBONUCLEASE 3"/>
    <property type="match status" value="1"/>
</dbReference>
<evidence type="ECO:0000256" key="6">
    <source>
        <dbReference type="ARBA" id="ARBA00022759"/>
    </source>
</evidence>
<dbReference type="GO" id="GO:0019843">
    <property type="term" value="F:rRNA binding"/>
    <property type="evidence" value="ECO:0007669"/>
    <property type="project" value="UniProtKB-KW"/>
</dbReference>
<dbReference type="SUPFAM" id="SSF54768">
    <property type="entry name" value="dsRNA-binding domain-like"/>
    <property type="match status" value="1"/>
</dbReference>
<dbReference type="AlphaFoldDB" id="A0A7C4X9Y9"/>
<comment type="catalytic activity">
    <reaction evidence="1 9">
        <text>Endonucleolytic cleavage to 5'-phosphomonoester.</text>
        <dbReference type="EC" id="3.1.26.3"/>
    </reaction>
</comment>
<dbReference type="HAMAP" id="MF_00104">
    <property type="entry name" value="RNase_III"/>
    <property type="match status" value="1"/>
</dbReference>
<dbReference type="GO" id="GO:0003725">
    <property type="term" value="F:double-stranded RNA binding"/>
    <property type="evidence" value="ECO:0007669"/>
    <property type="project" value="TreeGrafter"/>
</dbReference>
<dbReference type="InterPro" id="IPR011907">
    <property type="entry name" value="RNase_III"/>
</dbReference>
<evidence type="ECO:0000256" key="1">
    <source>
        <dbReference type="ARBA" id="ARBA00000109"/>
    </source>
</evidence>
<dbReference type="GO" id="GO:0010468">
    <property type="term" value="P:regulation of gene expression"/>
    <property type="evidence" value="ECO:0007669"/>
    <property type="project" value="TreeGrafter"/>
</dbReference>